<sequence>MIREYGWAPVGQLWRRRESNLPSGKKTLIFQGEHYGVWRLAEHIPRNVESPYFNLQWKLAFEASTGRGRSPWYQDKKLKPHTVAVSLEAFLESDESAGFQGGVRYFFGHRIDAP</sequence>
<evidence type="ECO:0000313" key="1">
    <source>
        <dbReference type="EMBL" id="RKI16393.1"/>
    </source>
</evidence>
<dbReference type="EMBL" id="RAWI01000010">
    <property type="protein sequence ID" value="RKI16393.1"/>
    <property type="molecule type" value="Genomic_DNA"/>
</dbReference>
<keyword evidence="2" id="KW-1185">Reference proteome</keyword>
<accession>A0ABX9QQS6</accession>
<organism evidence="1 2">
    <name type="scientific">Corallococcus praedator</name>
    <dbReference type="NCBI Taxonomy" id="2316724"/>
    <lineage>
        <taxon>Bacteria</taxon>
        <taxon>Pseudomonadati</taxon>
        <taxon>Myxococcota</taxon>
        <taxon>Myxococcia</taxon>
        <taxon>Myxococcales</taxon>
        <taxon>Cystobacterineae</taxon>
        <taxon>Myxococcaceae</taxon>
        <taxon>Corallococcus</taxon>
    </lineage>
</organism>
<evidence type="ECO:0000313" key="2">
    <source>
        <dbReference type="Proteomes" id="UP000278907"/>
    </source>
</evidence>
<reference evidence="1 2" key="1">
    <citation type="submission" date="2018-09" db="EMBL/GenBank/DDBJ databases">
        <authorList>
            <person name="Livingstone P.G."/>
            <person name="Whitworth D.E."/>
        </authorList>
    </citation>
    <scope>NUCLEOTIDE SEQUENCE [LARGE SCALE GENOMIC DNA]</scope>
    <source>
        <strain evidence="1 2">CA031B</strain>
    </source>
</reference>
<dbReference type="Proteomes" id="UP000278907">
    <property type="component" value="Unassembled WGS sequence"/>
</dbReference>
<proteinExistence type="predicted"/>
<gene>
    <name evidence="1" type="ORF">D7Y13_02375</name>
</gene>
<dbReference type="RefSeq" id="WP_120582424.1">
    <property type="nucleotide sequence ID" value="NZ_RAWI01000010.1"/>
</dbReference>
<comment type="caution">
    <text evidence="1">The sequence shown here is derived from an EMBL/GenBank/DDBJ whole genome shotgun (WGS) entry which is preliminary data.</text>
</comment>
<protein>
    <submittedName>
        <fullName evidence="1">Uncharacterized protein</fullName>
    </submittedName>
</protein>
<name>A0ABX9QQS6_9BACT</name>